<gene>
    <name evidence="2" type="ORF">AVEN_83118_1</name>
</gene>
<name>A0A4Y2AP49_ARAVE</name>
<evidence type="ECO:0000313" key="2">
    <source>
        <dbReference type="EMBL" id="GBL81039.1"/>
    </source>
</evidence>
<evidence type="ECO:0000256" key="1">
    <source>
        <dbReference type="SAM" id="SignalP"/>
    </source>
</evidence>
<feature type="signal peptide" evidence="1">
    <location>
        <begin position="1"/>
        <end position="24"/>
    </location>
</feature>
<feature type="chain" id="PRO_5021332819" description="Secreted protein" evidence="1">
    <location>
        <begin position="25"/>
        <end position="78"/>
    </location>
</feature>
<accession>A0A4Y2AP49</accession>
<keyword evidence="3" id="KW-1185">Reference proteome</keyword>
<dbReference type="EMBL" id="BGPR01000024">
    <property type="protein sequence ID" value="GBL81039.1"/>
    <property type="molecule type" value="Genomic_DNA"/>
</dbReference>
<keyword evidence="1" id="KW-0732">Signal</keyword>
<dbReference type="Proteomes" id="UP000499080">
    <property type="component" value="Unassembled WGS sequence"/>
</dbReference>
<organism evidence="2 3">
    <name type="scientific">Araneus ventricosus</name>
    <name type="common">Orbweaver spider</name>
    <name type="synonym">Epeira ventricosa</name>
    <dbReference type="NCBI Taxonomy" id="182803"/>
    <lineage>
        <taxon>Eukaryota</taxon>
        <taxon>Metazoa</taxon>
        <taxon>Ecdysozoa</taxon>
        <taxon>Arthropoda</taxon>
        <taxon>Chelicerata</taxon>
        <taxon>Arachnida</taxon>
        <taxon>Araneae</taxon>
        <taxon>Araneomorphae</taxon>
        <taxon>Entelegynae</taxon>
        <taxon>Araneoidea</taxon>
        <taxon>Araneidae</taxon>
        <taxon>Araneus</taxon>
    </lineage>
</organism>
<comment type="caution">
    <text evidence="2">The sequence shown here is derived from an EMBL/GenBank/DDBJ whole genome shotgun (WGS) entry which is preliminary data.</text>
</comment>
<protein>
    <recommendedName>
        <fullName evidence="4">Secreted protein</fullName>
    </recommendedName>
</protein>
<reference evidence="2 3" key="1">
    <citation type="journal article" date="2019" name="Sci. Rep.">
        <title>Orb-weaving spider Araneus ventricosus genome elucidates the spidroin gene catalogue.</title>
        <authorList>
            <person name="Kono N."/>
            <person name="Nakamura H."/>
            <person name="Ohtoshi R."/>
            <person name="Moran D.A.P."/>
            <person name="Shinohara A."/>
            <person name="Yoshida Y."/>
            <person name="Fujiwara M."/>
            <person name="Mori M."/>
            <person name="Tomita M."/>
            <person name="Arakawa K."/>
        </authorList>
    </citation>
    <scope>NUCLEOTIDE SEQUENCE [LARGE SCALE GENOMIC DNA]</scope>
</reference>
<dbReference type="AlphaFoldDB" id="A0A4Y2AP49"/>
<evidence type="ECO:0000313" key="3">
    <source>
        <dbReference type="Proteomes" id="UP000499080"/>
    </source>
</evidence>
<proteinExistence type="predicted"/>
<evidence type="ECO:0008006" key="4">
    <source>
        <dbReference type="Google" id="ProtNLM"/>
    </source>
</evidence>
<sequence length="78" mass="8293">MQILFALTPIPPFLCACCPPSCWSDLIPEGALKAKGLADSPGTARFCADDPRLCVISVSSLSSAYDSKCPVEVLMLME</sequence>